<dbReference type="Proteomes" id="UP001139263">
    <property type="component" value="Unassembled WGS sequence"/>
</dbReference>
<dbReference type="GO" id="GO:0030170">
    <property type="term" value="F:pyridoxal phosphate binding"/>
    <property type="evidence" value="ECO:0007669"/>
    <property type="project" value="InterPro"/>
</dbReference>
<gene>
    <name evidence="15" type="primary">tdcB_1</name>
    <name evidence="15" type="ORF">MM817_00956</name>
</gene>
<comment type="cofactor">
    <cofactor evidence="2 13">
        <name>pyridoxal 5'-phosphate</name>
        <dbReference type="ChEBI" id="CHEBI:597326"/>
    </cofactor>
</comment>
<dbReference type="PROSITE" id="PS00165">
    <property type="entry name" value="DEHYDRATASE_SER_THR"/>
    <property type="match status" value="1"/>
</dbReference>
<keyword evidence="10 13" id="KW-0456">Lyase</keyword>
<accession>A0A9X1V7M3</accession>
<evidence type="ECO:0000256" key="8">
    <source>
        <dbReference type="ARBA" id="ARBA00022533"/>
    </source>
</evidence>
<dbReference type="InterPro" id="IPR001926">
    <property type="entry name" value="TrpB-like_PALP"/>
</dbReference>
<evidence type="ECO:0000256" key="6">
    <source>
        <dbReference type="ARBA" id="ARBA00012096"/>
    </source>
</evidence>
<dbReference type="Gene3D" id="3.40.50.1100">
    <property type="match status" value="2"/>
</dbReference>
<comment type="similarity">
    <text evidence="4 13">Belongs to the serine/threonine dehydratase family.</text>
</comment>
<protein>
    <recommendedName>
        <fullName evidence="7 13">L-threonine dehydratase catabolic TdcB</fullName>
        <ecNumber evidence="6 13">4.3.1.19</ecNumber>
    </recommendedName>
    <alternativeName>
        <fullName evidence="12 13">Threonine deaminase</fullName>
    </alternativeName>
</protein>
<evidence type="ECO:0000256" key="7">
    <source>
        <dbReference type="ARBA" id="ARBA00022248"/>
    </source>
</evidence>
<reference evidence="15" key="1">
    <citation type="submission" date="2022-03" db="EMBL/GenBank/DDBJ databases">
        <title>Draft Genome Sequence of Firmicute Strain S0AB, a Heterotrophic Iron/Sulfur-Oxidizing Extreme Acidophile.</title>
        <authorList>
            <person name="Vergara E."/>
            <person name="Pakostova E."/>
            <person name="Johnson D.B."/>
            <person name="Holmes D.S."/>
        </authorList>
    </citation>
    <scope>NUCLEOTIDE SEQUENCE</scope>
    <source>
        <strain evidence="15">S0AB</strain>
    </source>
</reference>
<sequence>MEKLVFEARRTLFGVVHETPLVHSRTFSEMIDSSVFLKLENLQRTGAFKIRGAYNKVAHMVTCGDIDQVVTASAGNHAQGVAAAASAFGISSTVFMPEQAPDAKVQATSGYGARVVKTGKNYDEAYAAAIAYANERKVPFLHAFDDEHVIAGQGTIALEMLDQNPDLDTLVVPVGGGGLISGIAIAAKKKNPKIHIVGVQPEQSNSGFLSWSSGEKQVIQNPNSRADGLNVKMMGQLPFDIVRHVVDAFVTVSEEEIERTMCLILERAKMLVEGAGATALAALLSKRIPVFGGKIGVIVSGGNVDLSVMSQVSSSFVGQPLTSH</sequence>
<keyword evidence="9 13" id="KW-0663">Pyridoxal phosphate</keyword>
<dbReference type="GO" id="GO:0009097">
    <property type="term" value="P:isoleucine biosynthetic process"/>
    <property type="evidence" value="ECO:0007669"/>
    <property type="project" value="TreeGrafter"/>
</dbReference>
<dbReference type="InterPro" id="IPR050147">
    <property type="entry name" value="Ser/Thr_Dehydratase"/>
</dbReference>
<evidence type="ECO:0000256" key="10">
    <source>
        <dbReference type="ARBA" id="ARBA00023239"/>
    </source>
</evidence>
<comment type="caution">
    <text evidence="15">The sequence shown here is derived from an EMBL/GenBank/DDBJ whole genome shotgun (WGS) entry which is preliminary data.</text>
</comment>
<evidence type="ECO:0000256" key="13">
    <source>
        <dbReference type="RuleBase" id="RU363083"/>
    </source>
</evidence>
<comment type="pathway">
    <text evidence="3 13">Amino-acid degradation; L-threonine degradation via propanoate pathway; propanoate from L-threonine: step 1/4.</text>
</comment>
<dbReference type="InterPro" id="IPR036052">
    <property type="entry name" value="TrpB-like_PALP_sf"/>
</dbReference>
<dbReference type="GO" id="GO:0000166">
    <property type="term" value="F:nucleotide binding"/>
    <property type="evidence" value="ECO:0007669"/>
    <property type="project" value="UniProtKB-KW"/>
</dbReference>
<comment type="function">
    <text evidence="11 13">Catalyzes the anaerobic formation of alpha-ketobutyrate and ammonia from threonine in a two-step reaction. The first step involved a dehydration of threonine and a production of enamine intermediates (aminocrotonate), which tautomerizes to its imine form (iminobutyrate). Both intermediates are unstable and short-lived. The second step is the nonenzymatic hydrolysis of the enamine/imine intermediates to form 2-ketobutyrate and free ammonia. In the low water environment of the cell, the second step is accelerated by RidA.</text>
</comment>
<feature type="domain" description="Tryptophan synthase beta chain-like PALP" evidence="14">
    <location>
        <begin position="16"/>
        <end position="301"/>
    </location>
</feature>
<dbReference type="PANTHER" id="PTHR48078:SF6">
    <property type="entry name" value="L-THREONINE DEHYDRATASE CATABOLIC TDCB"/>
    <property type="match status" value="1"/>
</dbReference>
<evidence type="ECO:0000256" key="2">
    <source>
        <dbReference type="ARBA" id="ARBA00001933"/>
    </source>
</evidence>
<dbReference type="Pfam" id="PF00291">
    <property type="entry name" value="PALP"/>
    <property type="match status" value="1"/>
</dbReference>
<dbReference type="GO" id="GO:0006565">
    <property type="term" value="P:L-serine catabolic process"/>
    <property type="evidence" value="ECO:0007669"/>
    <property type="project" value="TreeGrafter"/>
</dbReference>
<evidence type="ECO:0000313" key="16">
    <source>
        <dbReference type="Proteomes" id="UP001139263"/>
    </source>
</evidence>
<dbReference type="EMBL" id="JALBUF010000002">
    <property type="protein sequence ID" value="MCI0182687.1"/>
    <property type="molecule type" value="Genomic_DNA"/>
</dbReference>
<dbReference type="FunFam" id="3.40.50.1100:FF:000005">
    <property type="entry name" value="Threonine dehydratase catabolic"/>
    <property type="match status" value="1"/>
</dbReference>
<dbReference type="GO" id="GO:0003941">
    <property type="term" value="F:L-serine ammonia-lyase activity"/>
    <property type="evidence" value="ECO:0007669"/>
    <property type="project" value="TreeGrafter"/>
</dbReference>
<dbReference type="NCBIfam" id="TIGR01127">
    <property type="entry name" value="ilvA_1Cterm"/>
    <property type="match status" value="1"/>
</dbReference>
<name>A0A9X1V7M3_9BACL</name>
<evidence type="ECO:0000256" key="4">
    <source>
        <dbReference type="ARBA" id="ARBA00010869"/>
    </source>
</evidence>
<keyword evidence="8" id="KW-0021">Allosteric enzyme</keyword>
<comment type="catalytic activity">
    <reaction evidence="1 13">
        <text>L-threonine = 2-oxobutanoate + NH4(+)</text>
        <dbReference type="Rhea" id="RHEA:22108"/>
        <dbReference type="ChEBI" id="CHEBI:16763"/>
        <dbReference type="ChEBI" id="CHEBI:28938"/>
        <dbReference type="ChEBI" id="CHEBI:57926"/>
        <dbReference type="EC" id="4.3.1.19"/>
    </reaction>
</comment>
<dbReference type="PANTHER" id="PTHR48078">
    <property type="entry name" value="THREONINE DEHYDRATASE, MITOCHONDRIAL-RELATED"/>
    <property type="match status" value="1"/>
</dbReference>
<dbReference type="RefSeq" id="WP_241712301.1">
    <property type="nucleotide sequence ID" value="NZ_JALBUF010000002.1"/>
</dbReference>
<dbReference type="InterPro" id="IPR000634">
    <property type="entry name" value="Ser/Thr_deHydtase_PyrdxlP-BS"/>
</dbReference>
<dbReference type="EC" id="4.3.1.19" evidence="6 13"/>
<dbReference type="SUPFAM" id="SSF53686">
    <property type="entry name" value="Tryptophan synthase beta subunit-like PLP-dependent enzymes"/>
    <property type="match status" value="1"/>
</dbReference>
<dbReference type="InterPro" id="IPR005789">
    <property type="entry name" value="Thr_deHydtase_catblc"/>
</dbReference>
<evidence type="ECO:0000256" key="12">
    <source>
        <dbReference type="ARBA" id="ARBA00031427"/>
    </source>
</evidence>
<evidence type="ECO:0000256" key="1">
    <source>
        <dbReference type="ARBA" id="ARBA00001274"/>
    </source>
</evidence>
<dbReference type="FunFam" id="3.40.50.1100:FF:000007">
    <property type="entry name" value="L-threonine dehydratase catabolic TdcB"/>
    <property type="match status" value="1"/>
</dbReference>
<comment type="subunit">
    <text evidence="5 13">In the native structure, TdcB is in a dimeric form, whereas in the TdcB-AMP complex, it exists in a tetrameric form (dimer of dimers).</text>
</comment>
<organism evidence="15 16">
    <name type="scientific">Sulfoacidibacillus ferrooxidans</name>
    <dbReference type="NCBI Taxonomy" id="2005001"/>
    <lineage>
        <taxon>Bacteria</taxon>
        <taxon>Bacillati</taxon>
        <taxon>Bacillota</taxon>
        <taxon>Bacilli</taxon>
        <taxon>Bacillales</taxon>
        <taxon>Alicyclobacillaceae</taxon>
        <taxon>Sulfoacidibacillus</taxon>
    </lineage>
</organism>
<keyword evidence="13" id="KW-0547">Nucleotide-binding</keyword>
<proteinExistence type="inferred from homology"/>
<dbReference type="AlphaFoldDB" id="A0A9X1V7M3"/>
<evidence type="ECO:0000256" key="9">
    <source>
        <dbReference type="ARBA" id="ARBA00022898"/>
    </source>
</evidence>
<dbReference type="GO" id="GO:0004794">
    <property type="term" value="F:threonine deaminase activity"/>
    <property type="evidence" value="ECO:0007669"/>
    <property type="project" value="UniProtKB-EC"/>
</dbReference>
<evidence type="ECO:0000256" key="3">
    <source>
        <dbReference type="ARBA" id="ARBA00004958"/>
    </source>
</evidence>
<evidence type="ECO:0000256" key="5">
    <source>
        <dbReference type="ARBA" id="ARBA00011447"/>
    </source>
</evidence>
<evidence type="ECO:0000256" key="11">
    <source>
        <dbReference type="ARBA" id="ARBA00025527"/>
    </source>
</evidence>
<dbReference type="CDD" id="cd01562">
    <property type="entry name" value="Thr-dehyd"/>
    <property type="match status" value="1"/>
</dbReference>
<evidence type="ECO:0000259" key="14">
    <source>
        <dbReference type="Pfam" id="PF00291"/>
    </source>
</evidence>
<keyword evidence="16" id="KW-1185">Reference proteome</keyword>
<dbReference type="GO" id="GO:0006567">
    <property type="term" value="P:L-threonine catabolic process"/>
    <property type="evidence" value="ECO:0007669"/>
    <property type="project" value="InterPro"/>
</dbReference>
<evidence type="ECO:0000313" key="15">
    <source>
        <dbReference type="EMBL" id="MCI0182687.1"/>
    </source>
</evidence>